<keyword evidence="3" id="KW-1185">Reference proteome</keyword>
<feature type="transmembrane region" description="Helical" evidence="1">
    <location>
        <begin position="171"/>
        <end position="188"/>
    </location>
</feature>
<feature type="transmembrane region" description="Helical" evidence="1">
    <location>
        <begin position="79"/>
        <end position="96"/>
    </location>
</feature>
<proteinExistence type="predicted"/>
<reference evidence="2 3" key="1">
    <citation type="submission" date="2018-02" db="EMBL/GenBank/DDBJ databases">
        <title>Genomic Encyclopedia of Archaeal and Bacterial Type Strains, Phase II (KMG-II): from individual species to whole genera.</title>
        <authorList>
            <person name="Goeker M."/>
        </authorList>
    </citation>
    <scope>NUCLEOTIDE SEQUENCE [LARGE SCALE GENOMIC DNA]</scope>
    <source>
        <strain evidence="2 3">YU 961-1</strain>
    </source>
</reference>
<feature type="transmembrane region" description="Helical" evidence="1">
    <location>
        <begin position="12"/>
        <end position="31"/>
    </location>
</feature>
<evidence type="ECO:0000313" key="3">
    <source>
        <dbReference type="Proteomes" id="UP000239203"/>
    </source>
</evidence>
<evidence type="ECO:0000256" key="1">
    <source>
        <dbReference type="SAM" id="Phobius"/>
    </source>
</evidence>
<sequence length="190" mass="18855">MRALELYCRERGVPAAVAVMVAAVVALAPVGRLTGSMGMSLAMSVLATAVAVGAACAGLAGADPDLARTAAIAWPPRRAAHLVAIAALALALAFVVEQVSPSGIPTEVLLRNVIGLAGLGALGVAVLGSSRGWVFPLVVASAAMTALLSGAPTGPALAFSWPVQPADLATTWYIAGAFAAIGSVTYVIRG</sequence>
<keyword evidence="1" id="KW-0472">Membrane</keyword>
<feature type="transmembrane region" description="Helical" evidence="1">
    <location>
        <begin position="37"/>
        <end position="59"/>
    </location>
</feature>
<keyword evidence="1" id="KW-0812">Transmembrane</keyword>
<evidence type="ECO:0000313" key="2">
    <source>
        <dbReference type="EMBL" id="PPK63831.1"/>
    </source>
</evidence>
<dbReference type="RefSeq" id="WP_104482444.1">
    <property type="nucleotide sequence ID" value="NZ_CP154825.1"/>
</dbReference>
<feature type="transmembrane region" description="Helical" evidence="1">
    <location>
        <begin position="134"/>
        <end position="151"/>
    </location>
</feature>
<dbReference type="Proteomes" id="UP000239203">
    <property type="component" value="Unassembled WGS sequence"/>
</dbReference>
<dbReference type="AlphaFoldDB" id="A0A2S6GF88"/>
<organism evidence="2 3">
    <name type="scientific">Actinokineospora auranticolor</name>
    <dbReference type="NCBI Taxonomy" id="155976"/>
    <lineage>
        <taxon>Bacteria</taxon>
        <taxon>Bacillati</taxon>
        <taxon>Actinomycetota</taxon>
        <taxon>Actinomycetes</taxon>
        <taxon>Pseudonocardiales</taxon>
        <taxon>Pseudonocardiaceae</taxon>
        <taxon>Actinokineospora</taxon>
    </lineage>
</organism>
<dbReference type="EMBL" id="PTIX01000024">
    <property type="protein sequence ID" value="PPK63831.1"/>
    <property type="molecule type" value="Genomic_DNA"/>
</dbReference>
<protein>
    <submittedName>
        <fullName evidence="2">Uncharacterized protein</fullName>
    </submittedName>
</protein>
<comment type="caution">
    <text evidence="2">The sequence shown here is derived from an EMBL/GenBank/DDBJ whole genome shotgun (WGS) entry which is preliminary data.</text>
</comment>
<gene>
    <name evidence="2" type="ORF">CLV40_12475</name>
</gene>
<feature type="transmembrane region" description="Helical" evidence="1">
    <location>
        <begin position="108"/>
        <end position="127"/>
    </location>
</feature>
<accession>A0A2S6GF88</accession>
<name>A0A2S6GF88_9PSEU</name>
<keyword evidence="1" id="KW-1133">Transmembrane helix</keyword>